<evidence type="ECO:0008006" key="6">
    <source>
        <dbReference type="Google" id="ProtNLM"/>
    </source>
</evidence>
<dbReference type="EMBL" id="NEVL01000002">
    <property type="protein sequence ID" value="OZI39410.1"/>
    <property type="molecule type" value="Genomic_DNA"/>
</dbReference>
<dbReference type="InterPro" id="IPR035959">
    <property type="entry name" value="RutC-like_sf"/>
</dbReference>
<sequence>MTDRQILIPAAMQTLAQRAGYAPAVRVGDTVYCAGQVGRTADLQVIADPAAQFVAAWENLRLVLAEAGCTFEDVVDMTTYHVDMARHMDVFREIKDSVFPRGICAWTCIGVSELARPGLLVEIKCVAVARSH</sequence>
<organism evidence="2 5">
    <name type="scientific">Bordetella genomosp. 1</name>
    <dbReference type="NCBI Taxonomy" id="1395607"/>
    <lineage>
        <taxon>Bacteria</taxon>
        <taxon>Pseudomonadati</taxon>
        <taxon>Pseudomonadota</taxon>
        <taxon>Betaproteobacteria</taxon>
        <taxon>Burkholderiales</taxon>
        <taxon>Alcaligenaceae</taxon>
        <taxon>Bordetella</taxon>
    </lineage>
</organism>
<evidence type="ECO:0000313" key="3">
    <source>
        <dbReference type="EMBL" id="OZI65639.1"/>
    </source>
</evidence>
<keyword evidence="4" id="KW-1185">Reference proteome</keyword>
<evidence type="ECO:0000313" key="5">
    <source>
        <dbReference type="Proteomes" id="UP000217005"/>
    </source>
</evidence>
<dbReference type="GO" id="GO:0005829">
    <property type="term" value="C:cytosol"/>
    <property type="evidence" value="ECO:0007669"/>
    <property type="project" value="TreeGrafter"/>
</dbReference>
<gene>
    <name evidence="3" type="ORF">CAL27_11490</name>
    <name evidence="2" type="ORF">CEG14_07790</name>
</gene>
<comment type="caution">
    <text evidence="2">The sequence shown here is derived from an EMBL/GenBank/DDBJ whole genome shotgun (WGS) entry which is preliminary data.</text>
</comment>
<dbReference type="PANTHER" id="PTHR11803">
    <property type="entry name" value="2-IMINOBUTANOATE/2-IMINOPROPANOATE DEAMINASE RIDA"/>
    <property type="match status" value="1"/>
</dbReference>
<dbReference type="RefSeq" id="WP_094825779.1">
    <property type="nucleotide sequence ID" value="NZ_NEVL01000002.1"/>
</dbReference>
<dbReference type="AlphaFoldDB" id="A0A261SRB9"/>
<evidence type="ECO:0000256" key="1">
    <source>
        <dbReference type="ARBA" id="ARBA00010552"/>
    </source>
</evidence>
<dbReference type="EMBL" id="NEVR01000002">
    <property type="protein sequence ID" value="OZI65639.1"/>
    <property type="molecule type" value="Genomic_DNA"/>
</dbReference>
<dbReference type="Gene3D" id="3.30.1330.40">
    <property type="entry name" value="RutC-like"/>
    <property type="match status" value="1"/>
</dbReference>
<name>A0A261SRB9_9BORD</name>
<dbReference type="OrthoDB" id="9809792at2"/>
<dbReference type="InterPro" id="IPR006175">
    <property type="entry name" value="YjgF/YER057c/UK114"/>
</dbReference>
<dbReference type="Proteomes" id="UP000216354">
    <property type="component" value="Unassembled WGS sequence"/>
</dbReference>
<dbReference type="InterPro" id="IPR038743">
    <property type="entry name" value="YjgH-like"/>
</dbReference>
<reference evidence="3 4" key="2">
    <citation type="submission" date="2017-05" db="EMBL/GenBank/DDBJ databases">
        <title>Complete and WGS of Bordetella genogroups.</title>
        <authorList>
            <person name="Spilker T."/>
            <person name="Lipuma J."/>
        </authorList>
    </citation>
    <scope>NUCLEOTIDE SEQUENCE [LARGE SCALE GENOMIC DNA]</scope>
    <source>
        <strain evidence="3 4">AU9795</strain>
    </source>
</reference>
<accession>A0A261SRB9</accession>
<dbReference type="SUPFAM" id="SSF55298">
    <property type="entry name" value="YjgF-like"/>
    <property type="match status" value="1"/>
</dbReference>
<dbReference type="Pfam" id="PF01042">
    <property type="entry name" value="Ribonuc_L-PSP"/>
    <property type="match status" value="1"/>
</dbReference>
<comment type="similarity">
    <text evidence="1">Belongs to the RutC family.</text>
</comment>
<evidence type="ECO:0000313" key="4">
    <source>
        <dbReference type="Proteomes" id="UP000216354"/>
    </source>
</evidence>
<dbReference type="GO" id="GO:0019239">
    <property type="term" value="F:deaminase activity"/>
    <property type="evidence" value="ECO:0007669"/>
    <property type="project" value="TreeGrafter"/>
</dbReference>
<proteinExistence type="inferred from homology"/>
<evidence type="ECO:0000313" key="2">
    <source>
        <dbReference type="EMBL" id="OZI39410.1"/>
    </source>
</evidence>
<reference evidence="2 5" key="1">
    <citation type="submission" date="2017-05" db="EMBL/GenBank/DDBJ databases">
        <title>Complete and WGS of Bordetella genogroups.</title>
        <authorList>
            <person name="Spilker T."/>
            <person name="LiPuma J."/>
        </authorList>
    </citation>
    <scope>NUCLEOTIDE SEQUENCE [LARGE SCALE GENOMIC DNA]</scope>
    <source>
        <strain evidence="2 5">AU17610</strain>
    </source>
</reference>
<dbReference type="PANTHER" id="PTHR11803:SF58">
    <property type="entry name" value="PROTEIN HMF1-RELATED"/>
    <property type="match status" value="1"/>
</dbReference>
<dbReference type="CDD" id="cd02198">
    <property type="entry name" value="YjgH_like"/>
    <property type="match status" value="1"/>
</dbReference>
<protein>
    <recommendedName>
        <fullName evidence="6">RidA family protein</fullName>
    </recommendedName>
</protein>
<dbReference type="Proteomes" id="UP000217005">
    <property type="component" value="Unassembled WGS sequence"/>
</dbReference>